<reference evidence="3 4" key="1">
    <citation type="submission" date="2016-04" db="EMBL/GenBank/DDBJ databases">
        <title>Complete genome sequence of Dokdonella koreensis DS-123T.</title>
        <authorList>
            <person name="Kim J.F."/>
            <person name="Lee H."/>
            <person name="Kwak M.-J."/>
        </authorList>
    </citation>
    <scope>NUCLEOTIDE SEQUENCE [LARGE SCALE GENOMIC DNA]</scope>
    <source>
        <strain evidence="3 4">DS-123</strain>
    </source>
</reference>
<evidence type="ECO:0000259" key="1">
    <source>
        <dbReference type="Pfam" id="PF01979"/>
    </source>
</evidence>
<dbReference type="InterPro" id="IPR051781">
    <property type="entry name" value="Metallo-dep_Hydrolase"/>
</dbReference>
<dbReference type="PANTHER" id="PTHR43135">
    <property type="entry name" value="ALPHA-D-RIBOSE 1-METHYLPHOSPHONATE 5-TRIPHOSPHATE DIPHOSPHATASE"/>
    <property type="match status" value="1"/>
</dbReference>
<dbReference type="SUPFAM" id="SSF51556">
    <property type="entry name" value="Metallo-dependent hydrolases"/>
    <property type="match status" value="1"/>
</dbReference>
<dbReference type="Pfam" id="PF01979">
    <property type="entry name" value="Amidohydro_1"/>
    <property type="match status" value="1"/>
</dbReference>
<accession>A0A160DYM3</accession>
<dbReference type="RefSeq" id="WP_067649685.1">
    <property type="nucleotide sequence ID" value="NZ_CP015249.1"/>
</dbReference>
<dbReference type="AlphaFoldDB" id="A0A160DYM3"/>
<dbReference type="Proteomes" id="UP000076830">
    <property type="component" value="Chromosome"/>
</dbReference>
<dbReference type="InterPro" id="IPR032466">
    <property type="entry name" value="Metal_Hydrolase"/>
</dbReference>
<dbReference type="InterPro" id="IPR013857">
    <property type="entry name" value="NADH-UbQ_OxRdtase-assoc_prot30"/>
</dbReference>
<protein>
    <submittedName>
        <fullName evidence="3">Hydrolase</fullName>
    </submittedName>
</protein>
<feature type="domain" description="Amidohydrolase-related" evidence="1">
    <location>
        <begin position="95"/>
        <end position="433"/>
    </location>
</feature>
<feature type="domain" description="NADH:ubiquinone oxidoreductase intermediate-associated protein 30" evidence="2">
    <location>
        <begin position="474"/>
        <end position="588"/>
    </location>
</feature>
<dbReference type="InterPro" id="IPR006680">
    <property type="entry name" value="Amidohydro-rel"/>
</dbReference>
<dbReference type="GO" id="GO:0016810">
    <property type="term" value="F:hydrolase activity, acting on carbon-nitrogen (but not peptide) bonds"/>
    <property type="evidence" value="ECO:0007669"/>
    <property type="project" value="InterPro"/>
</dbReference>
<dbReference type="InterPro" id="IPR008979">
    <property type="entry name" value="Galactose-bd-like_sf"/>
</dbReference>
<organism evidence="3 4">
    <name type="scientific">Dokdonella koreensis DS-123</name>
    <dbReference type="NCBI Taxonomy" id="1300342"/>
    <lineage>
        <taxon>Bacteria</taxon>
        <taxon>Pseudomonadati</taxon>
        <taxon>Pseudomonadota</taxon>
        <taxon>Gammaproteobacteria</taxon>
        <taxon>Lysobacterales</taxon>
        <taxon>Rhodanobacteraceae</taxon>
        <taxon>Dokdonella</taxon>
    </lineage>
</organism>
<dbReference type="STRING" id="1300342.I596_3193"/>
<evidence type="ECO:0000313" key="4">
    <source>
        <dbReference type="Proteomes" id="UP000076830"/>
    </source>
</evidence>
<dbReference type="PATRIC" id="fig|1300342.3.peg.3120"/>
<dbReference type="KEGG" id="dko:I596_3193"/>
<dbReference type="EMBL" id="CP015249">
    <property type="protein sequence ID" value="ANB19183.1"/>
    <property type="molecule type" value="Genomic_DNA"/>
</dbReference>
<dbReference type="SUPFAM" id="SSF51338">
    <property type="entry name" value="Composite domain of metallo-dependent hydrolases"/>
    <property type="match status" value="1"/>
</dbReference>
<dbReference type="Gene3D" id="3.30.110.90">
    <property type="entry name" value="Amidohydrolase"/>
    <property type="match status" value="1"/>
</dbReference>
<evidence type="ECO:0000313" key="3">
    <source>
        <dbReference type="EMBL" id="ANB19183.1"/>
    </source>
</evidence>
<dbReference type="InterPro" id="IPR011059">
    <property type="entry name" value="Metal-dep_hydrolase_composite"/>
</dbReference>
<dbReference type="Gene3D" id="1.20.58.520">
    <property type="entry name" value="Amidohydrolase"/>
    <property type="match status" value="1"/>
</dbReference>
<gene>
    <name evidence="3" type="ORF">I596_3193</name>
</gene>
<dbReference type="Gene3D" id="3.40.50.10910">
    <property type="entry name" value="Amidohydrolase"/>
    <property type="match status" value="1"/>
</dbReference>
<dbReference type="Pfam" id="PF08547">
    <property type="entry name" value="CIA30"/>
    <property type="match status" value="1"/>
</dbReference>
<dbReference type="OrthoDB" id="9782972at2"/>
<evidence type="ECO:0000259" key="2">
    <source>
        <dbReference type="Pfam" id="PF08547"/>
    </source>
</evidence>
<keyword evidence="3" id="KW-0378">Hydrolase</keyword>
<dbReference type="SUPFAM" id="SSF49785">
    <property type="entry name" value="Galactose-binding domain-like"/>
    <property type="match status" value="1"/>
</dbReference>
<dbReference type="PANTHER" id="PTHR43135:SF3">
    <property type="entry name" value="ALPHA-D-RIBOSE 1-METHYLPHOSPHONATE 5-TRIPHOSPHATE DIPHOSPHATASE"/>
    <property type="match status" value="1"/>
</dbReference>
<dbReference type="Gene3D" id="2.30.40.10">
    <property type="entry name" value="Urease, subunit C, domain 1"/>
    <property type="match status" value="1"/>
</dbReference>
<sequence>MNRMPEAFWLIVVAAVLLAAVAYQRHSSVSPPSAPTPSVPRVPTDGFAIRGVRLFDGEQVTDAATVVVRNGRIEAVGTDIALPDGIAVIEGAGRTLLPGLIDAHTHSFGAARQQALQFGVTTEVDLHGDRQRLTQIRRERESLDRTDQADLWAAGVALTVAGGHGTQYGFAVPTIDADTDIRAFVDARVDEGADFIKLIVEDLSVYSEATRWPTLSPEQVAAIAAAAHARDRRAIAHVSRERDAAHALTVGVDGLAHVFVDAPVSEALLAAAARTRPFVIPTLSVTAAETGAGDGASLLADPRLRPWLAADQAATLAARFPSTARTPAYRRQALENVRRLQAAGVVLLAGTDAGNPGTAHGASLHGELELLTRAGLSPVQALAAATAVPARVLGLADRGRIAAGHRADLILVDGDPTRDITATRALVGIWKNGQAVARTPAAAAAASDRGAEVPAATVISTFDGASIDAAFGAGWHATTDQMIAGRSTAAHRLVQPGASGSAGALEVAGEIVAGAAFPWAGVVFFPASEAMQPVDLSARRELVFLARGDGREYNAMLLSGPTMQGMPAIRTFVAGPDWTPVRLPLSAFGGADLSRVRGIGFTAGDPPGRFRFQVDQVELR</sequence>
<proteinExistence type="predicted"/>
<keyword evidence="4" id="KW-1185">Reference proteome</keyword>
<name>A0A160DYM3_9GAMM</name>